<dbReference type="PIRSF" id="PIRSF001338">
    <property type="entry name" value="AIR_carboxylase"/>
    <property type="match status" value="1"/>
</dbReference>
<dbReference type="PANTHER" id="PTHR23046:SF2">
    <property type="entry name" value="PHOSPHORIBOSYLAMINOIMIDAZOLE CARBOXYLASE"/>
    <property type="match status" value="1"/>
</dbReference>
<name>A0A0W8FMF6_9ZZZZ</name>
<keyword evidence="2" id="KW-0413">Isomerase</keyword>
<dbReference type="InterPro" id="IPR000031">
    <property type="entry name" value="PurE_dom"/>
</dbReference>
<dbReference type="HAMAP" id="MF_01929">
    <property type="entry name" value="PurE_classI"/>
    <property type="match status" value="1"/>
</dbReference>
<evidence type="ECO:0000256" key="1">
    <source>
        <dbReference type="ARBA" id="ARBA00022755"/>
    </source>
</evidence>
<dbReference type="AlphaFoldDB" id="A0A0W8FMF6"/>
<dbReference type="PANTHER" id="PTHR23046">
    <property type="entry name" value="PHOSPHORIBOSYLAMINOIMIDAZOLE CARBOXYLASE CATALYTIC SUBUNIT"/>
    <property type="match status" value="1"/>
</dbReference>
<dbReference type="GO" id="GO:0016853">
    <property type="term" value="F:isomerase activity"/>
    <property type="evidence" value="ECO:0007669"/>
    <property type="project" value="UniProtKB-KW"/>
</dbReference>
<dbReference type="InterPro" id="IPR024694">
    <property type="entry name" value="PurE_prokaryotes"/>
</dbReference>
<evidence type="ECO:0000259" key="4">
    <source>
        <dbReference type="SMART" id="SM01001"/>
    </source>
</evidence>
<keyword evidence="5" id="KW-0456">Lyase</keyword>
<proteinExistence type="inferred from homology"/>
<comment type="pathway">
    <text evidence="3">Purine metabolism.</text>
</comment>
<dbReference type="Gene3D" id="3.40.50.1970">
    <property type="match status" value="1"/>
</dbReference>
<sequence length="171" mass="17904">MKEKSAKKDILVSVVMGSDSDLPIMTEATKMLEEFGIGYELILTSAHRAPQRTTKFAISAAERGIKVIIVGAGAAAHLAGVIASQTTLPVIGIPINATSLNGLDALLSTVQMPGGIPVATMAIGKAGAKNAALYAARILALEDNTLSARLSSYIKKMAKDVEKKQKNLEKS</sequence>
<reference evidence="5" key="1">
    <citation type="journal article" date="2015" name="Proc. Natl. Acad. Sci. U.S.A.">
        <title>Networks of energetic and metabolic interactions define dynamics in microbial communities.</title>
        <authorList>
            <person name="Embree M."/>
            <person name="Liu J.K."/>
            <person name="Al-Bassam M.M."/>
            <person name="Zengler K."/>
        </authorList>
    </citation>
    <scope>NUCLEOTIDE SEQUENCE</scope>
</reference>
<dbReference type="NCBIfam" id="TIGR01162">
    <property type="entry name" value="purE"/>
    <property type="match status" value="1"/>
</dbReference>
<dbReference type="Pfam" id="PF00731">
    <property type="entry name" value="AIRC"/>
    <property type="match status" value="1"/>
</dbReference>
<evidence type="ECO:0000256" key="2">
    <source>
        <dbReference type="ARBA" id="ARBA00023235"/>
    </source>
</evidence>
<dbReference type="InterPro" id="IPR033747">
    <property type="entry name" value="PurE_ClassI"/>
</dbReference>
<evidence type="ECO:0000313" key="5">
    <source>
        <dbReference type="EMBL" id="KUG22104.1"/>
    </source>
</evidence>
<dbReference type="EMBL" id="LNQE01000986">
    <property type="protein sequence ID" value="KUG22104.1"/>
    <property type="molecule type" value="Genomic_DNA"/>
</dbReference>
<dbReference type="GO" id="GO:0006189">
    <property type="term" value="P:'de novo' IMP biosynthetic process"/>
    <property type="evidence" value="ECO:0007669"/>
    <property type="project" value="InterPro"/>
</dbReference>
<gene>
    <name evidence="5" type="ORF">ASZ90_008122</name>
</gene>
<accession>A0A0W8FMF6</accession>
<dbReference type="EC" id="4.1.1.21" evidence="5"/>
<feature type="domain" description="PurE" evidence="4">
    <location>
        <begin position="10"/>
        <end position="161"/>
    </location>
</feature>
<protein>
    <submittedName>
        <fullName evidence="5">Phosphoribosylaminoimidazole carboxylase catalytic subunit</fullName>
        <ecNumber evidence="5">4.1.1.21</ecNumber>
    </submittedName>
</protein>
<dbReference type="SMART" id="SM01001">
    <property type="entry name" value="AIRC"/>
    <property type="match status" value="1"/>
</dbReference>
<comment type="caution">
    <text evidence="5">The sequence shown here is derived from an EMBL/GenBank/DDBJ whole genome shotgun (WGS) entry which is preliminary data.</text>
</comment>
<evidence type="ECO:0000256" key="3">
    <source>
        <dbReference type="ARBA" id="ARBA00025704"/>
    </source>
</evidence>
<organism evidence="5">
    <name type="scientific">hydrocarbon metagenome</name>
    <dbReference type="NCBI Taxonomy" id="938273"/>
    <lineage>
        <taxon>unclassified sequences</taxon>
        <taxon>metagenomes</taxon>
        <taxon>ecological metagenomes</taxon>
    </lineage>
</organism>
<keyword evidence="1" id="KW-0658">Purine biosynthesis</keyword>
<dbReference type="SUPFAM" id="SSF52255">
    <property type="entry name" value="N5-CAIR mutase (phosphoribosylaminoimidazole carboxylase, PurE)"/>
    <property type="match status" value="1"/>
</dbReference>
<dbReference type="GO" id="GO:0004638">
    <property type="term" value="F:phosphoribosylaminoimidazole carboxylase activity"/>
    <property type="evidence" value="ECO:0007669"/>
    <property type="project" value="UniProtKB-EC"/>
</dbReference>